<dbReference type="PANTHER" id="PTHR31744:SF233">
    <property type="entry name" value="NAC DOMAIN-CONTAINING PROTEIN 72-LIKE"/>
    <property type="match status" value="1"/>
</dbReference>
<sequence length="342" mass="39049">MQNNASMMGLIPKEYFPPGVRFHPTDEELILYYLQNKVNFVPLSECIIGEVELYNYDPWNLPEKALYGDDEWYFFSPRDRKYKNGTRPNRTTCSGYWKATGTDNPILSSAGTRIGFKKALVFYSGKAPYGTKTDWVITEYRLPDSEMQSPRLDGSMRLDDWVLYRLRLKGNKSNNGQVTSINQVDYLPSVTSVPSQSSGTRSNSGVGYYQPSNWHIPDTHMANQELPPLELNPGTPQSTNTGEHFNLVYDNAPSKEIFETNYTLQDLLKEIVEDEFKENGEFKTLQQPNKISTTETNSRDLLSNDVYPTNVASYYDQLLLQDFIEGSSDVLANLQEFNRPAI</sequence>
<evidence type="ECO:0000256" key="6">
    <source>
        <dbReference type="SAM" id="MobiDB-lite"/>
    </source>
</evidence>
<feature type="compositionally biased region" description="Polar residues" evidence="6">
    <location>
        <begin position="234"/>
        <end position="243"/>
    </location>
</feature>
<evidence type="ECO:0000259" key="7">
    <source>
        <dbReference type="PROSITE" id="PS51005"/>
    </source>
</evidence>
<gene>
    <name evidence="8" type="ORF">LIER_19875</name>
</gene>
<dbReference type="InterPro" id="IPR003441">
    <property type="entry name" value="NAC-dom"/>
</dbReference>
<evidence type="ECO:0000256" key="4">
    <source>
        <dbReference type="ARBA" id="ARBA00023163"/>
    </source>
</evidence>
<evidence type="ECO:0000313" key="9">
    <source>
        <dbReference type="Proteomes" id="UP001454036"/>
    </source>
</evidence>
<dbReference type="InterPro" id="IPR036093">
    <property type="entry name" value="NAC_dom_sf"/>
</dbReference>
<dbReference type="GO" id="GO:0006355">
    <property type="term" value="P:regulation of DNA-templated transcription"/>
    <property type="evidence" value="ECO:0007669"/>
    <property type="project" value="InterPro"/>
</dbReference>
<feature type="domain" description="NAC" evidence="7">
    <location>
        <begin position="16"/>
        <end position="169"/>
    </location>
</feature>
<keyword evidence="4" id="KW-0804">Transcription</keyword>
<dbReference type="GO" id="GO:0003677">
    <property type="term" value="F:DNA binding"/>
    <property type="evidence" value="ECO:0007669"/>
    <property type="project" value="UniProtKB-KW"/>
</dbReference>
<comment type="subcellular location">
    <subcellularLocation>
        <location evidence="1">Nucleus</location>
    </subcellularLocation>
</comment>
<keyword evidence="9" id="KW-1185">Reference proteome</keyword>
<dbReference type="Proteomes" id="UP001454036">
    <property type="component" value="Unassembled WGS sequence"/>
</dbReference>
<name>A0AAV3QJB0_LITER</name>
<keyword evidence="3 8" id="KW-0238">DNA-binding</keyword>
<dbReference type="AlphaFoldDB" id="A0AAV3QJB0"/>
<evidence type="ECO:0000256" key="2">
    <source>
        <dbReference type="ARBA" id="ARBA00023015"/>
    </source>
</evidence>
<organism evidence="8 9">
    <name type="scientific">Lithospermum erythrorhizon</name>
    <name type="common">Purple gromwell</name>
    <name type="synonym">Lithospermum officinale var. erythrorhizon</name>
    <dbReference type="NCBI Taxonomy" id="34254"/>
    <lineage>
        <taxon>Eukaryota</taxon>
        <taxon>Viridiplantae</taxon>
        <taxon>Streptophyta</taxon>
        <taxon>Embryophyta</taxon>
        <taxon>Tracheophyta</taxon>
        <taxon>Spermatophyta</taxon>
        <taxon>Magnoliopsida</taxon>
        <taxon>eudicotyledons</taxon>
        <taxon>Gunneridae</taxon>
        <taxon>Pentapetalae</taxon>
        <taxon>asterids</taxon>
        <taxon>lamiids</taxon>
        <taxon>Boraginales</taxon>
        <taxon>Boraginaceae</taxon>
        <taxon>Boraginoideae</taxon>
        <taxon>Lithospermeae</taxon>
        <taxon>Lithospermum</taxon>
    </lineage>
</organism>
<accession>A0AAV3QJB0</accession>
<evidence type="ECO:0000256" key="3">
    <source>
        <dbReference type="ARBA" id="ARBA00023125"/>
    </source>
</evidence>
<evidence type="ECO:0000256" key="1">
    <source>
        <dbReference type="ARBA" id="ARBA00004123"/>
    </source>
</evidence>
<dbReference type="SUPFAM" id="SSF101941">
    <property type="entry name" value="NAC domain"/>
    <property type="match status" value="1"/>
</dbReference>
<evidence type="ECO:0000256" key="5">
    <source>
        <dbReference type="ARBA" id="ARBA00023242"/>
    </source>
</evidence>
<proteinExistence type="predicted"/>
<dbReference type="PANTHER" id="PTHR31744">
    <property type="entry name" value="PROTEIN CUP-SHAPED COTYLEDON 2-RELATED"/>
    <property type="match status" value="1"/>
</dbReference>
<dbReference type="PROSITE" id="PS51005">
    <property type="entry name" value="NAC"/>
    <property type="match status" value="1"/>
</dbReference>
<protein>
    <submittedName>
        <fullName evidence="8">DNA-binding transcription factor</fullName>
    </submittedName>
</protein>
<feature type="region of interest" description="Disordered" evidence="6">
    <location>
        <begin position="217"/>
        <end position="243"/>
    </location>
</feature>
<keyword evidence="2" id="KW-0805">Transcription regulation</keyword>
<evidence type="ECO:0000313" key="8">
    <source>
        <dbReference type="EMBL" id="GAA0164179.1"/>
    </source>
</evidence>
<reference evidence="8 9" key="1">
    <citation type="submission" date="2024-01" db="EMBL/GenBank/DDBJ databases">
        <title>The complete chloroplast genome sequence of Lithospermum erythrorhizon: insights into the phylogenetic relationship among Boraginaceae species and the maternal lineages of purple gromwells.</title>
        <authorList>
            <person name="Okada T."/>
            <person name="Watanabe K."/>
        </authorList>
    </citation>
    <scope>NUCLEOTIDE SEQUENCE [LARGE SCALE GENOMIC DNA]</scope>
</reference>
<comment type="caution">
    <text evidence="8">The sequence shown here is derived from an EMBL/GenBank/DDBJ whole genome shotgun (WGS) entry which is preliminary data.</text>
</comment>
<dbReference type="Pfam" id="PF02365">
    <property type="entry name" value="NAM"/>
    <property type="match status" value="1"/>
</dbReference>
<dbReference type="GO" id="GO:0005634">
    <property type="term" value="C:nucleus"/>
    <property type="evidence" value="ECO:0007669"/>
    <property type="project" value="UniProtKB-SubCell"/>
</dbReference>
<keyword evidence="5" id="KW-0539">Nucleus</keyword>
<dbReference type="Gene3D" id="2.170.150.80">
    <property type="entry name" value="NAC domain"/>
    <property type="match status" value="1"/>
</dbReference>
<dbReference type="EMBL" id="BAABME010004974">
    <property type="protein sequence ID" value="GAA0164179.1"/>
    <property type="molecule type" value="Genomic_DNA"/>
</dbReference>